<dbReference type="InParanoid" id="A0A2H3DAU1"/>
<organism evidence="1 2">
    <name type="scientific">Armillaria gallica</name>
    <name type="common">Bulbous honey fungus</name>
    <name type="synonym">Armillaria bulbosa</name>
    <dbReference type="NCBI Taxonomy" id="47427"/>
    <lineage>
        <taxon>Eukaryota</taxon>
        <taxon>Fungi</taxon>
        <taxon>Dikarya</taxon>
        <taxon>Basidiomycota</taxon>
        <taxon>Agaricomycotina</taxon>
        <taxon>Agaricomycetes</taxon>
        <taxon>Agaricomycetidae</taxon>
        <taxon>Agaricales</taxon>
        <taxon>Marasmiineae</taxon>
        <taxon>Physalacriaceae</taxon>
        <taxon>Armillaria</taxon>
    </lineage>
</organism>
<name>A0A2H3DAU1_ARMGA</name>
<evidence type="ECO:0000313" key="1">
    <source>
        <dbReference type="EMBL" id="PBK87988.1"/>
    </source>
</evidence>
<dbReference type="OMA" id="ANEMSPI"/>
<proteinExistence type="predicted"/>
<dbReference type="Pfam" id="PF23562">
    <property type="entry name" value="AMP-binding_C_3"/>
    <property type="match status" value="1"/>
</dbReference>
<sequence>VMFGRSRFQPGVLVSPVLGYEFDPTNEKDLTKFCVSIWETVSKANEEVPQRLRFFKEMIIVIHPSRPFTFTSKGTLRRPAILEAYSKEIE</sequence>
<keyword evidence="2" id="KW-1185">Reference proteome</keyword>
<feature type="non-terminal residue" evidence="1">
    <location>
        <position position="1"/>
    </location>
</feature>
<dbReference type="OrthoDB" id="3066860at2759"/>
<dbReference type="AlphaFoldDB" id="A0A2H3DAU1"/>
<dbReference type="STRING" id="47427.A0A2H3DAU1"/>
<protein>
    <submittedName>
        <fullName evidence="1">Uncharacterized protein</fullName>
    </submittedName>
</protein>
<dbReference type="EMBL" id="KZ293675">
    <property type="protein sequence ID" value="PBK87988.1"/>
    <property type="molecule type" value="Genomic_DNA"/>
</dbReference>
<dbReference type="Proteomes" id="UP000217790">
    <property type="component" value="Unassembled WGS sequence"/>
</dbReference>
<evidence type="ECO:0000313" key="2">
    <source>
        <dbReference type="Proteomes" id="UP000217790"/>
    </source>
</evidence>
<reference evidence="2" key="1">
    <citation type="journal article" date="2017" name="Nat. Ecol. Evol.">
        <title>Genome expansion and lineage-specific genetic innovations in the forest pathogenic fungi Armillaria.</title>
        <authorList>
            <person name="Sipos G."/>
            <person name="Prasanna A.N."/>
            <person name="Walter M.C."/>
            <person name="O'Connor E."/>
            <person name="Balint B."/>
            <person name="Krizsan K."/>
            <person name="Kiss B."/>
            <person name="Hess J."/>
            <person name="Varga T."/>
            <person name="Slot J."/>
            <person name="Riley R."/>
            <person name="Boka B."/>
            <person name="Rigling D."/>
            <person name="Barry K."/>
            <person name="Lee J."/>
            <person name="Mihaltcheva S."/>
            <person name="LaButti K."/>
            <person name="Lipzen A."/>
            <person name="Waldron R."/>
            <person name="Moloney N.M."/>
            <person name="Sperisen C."/>
            <person name="Kredics L."/>
            <person name="Vagvoelgyi C."/>
            <person name="Patrignani A."/>
            <person name="Fitzpatrick D."/>
            <person name="Nagy I."/>
            <person name="Doyle S."/>
            <person name="Anderson J.B."/>
            <person name="Grigoriev I.V."/>
            <person name="Gueldener U."/>
            <person name="Muensterkoetter M."/>
            <person name="Nagy L.G."/>
        </authorList>
    </citation>
    <scope>NUCLEOTIDE SEQUENCE [LARGE SCALE GENOMIC DNA]</scope>
    <source>
        <strain evidence="2">Ar21-2</strain>
    </source>
</reference>
<accession>A0A2H3DAU1</accession>
<feature type="non-terminal residue" evidence="1">
    <location>
        <position position="90"/>
    </location>
</feature>
<gene>
    <name evidence="1" type="ORF">ARMGADRAFT_904005</name>
</gene>